<comment type="cofactor">
    <cofactor evidence="1">
        <name>[4Fe-4S] cluster</name>
        <dbReference type="ChEBI" id="CHEBI:49883"/>
    </cofactor>
</comment>
<keyword evidence="5" id="KW-0408">Iron</keyword>
<evidence type="ECO:0000313" key="8">
    <source>
        <dbReference type="EMBL" id="NLW35832.1"/>
    </source>
</evidence>
<reference evidence="8" key="1">
    <citation type="journal article" date="2020" name="Biotechnol. Biofuels">
        <title>New insights from the biogas microbiome by comprehensive genome-resolved metagenomics of nearly 1600 species originating from multiple anaerobic digesters.</title>
        <authorList>
            <person name="Campanaro S."/>
            <person name="Treu L."/>
            <person name="Rodriguez-R L.M."/>
            <person name="Kovalovszki A."/>
            <person name="Ziels R.M."/>
            <person name="Maus I."/>
            <person name="Zhu X."/>
            <person name="Kougias P.G."/>
            <person name="Basile A."/>
            <person name="Luo G."/>
            <person name="Schluter A."/>
            <person name="Konstantinidis K.T."/>
            <person name="Angelidaki I."/>
        </authorList>
    </citation>
    <scope>NUCLEOTIDE SEQUENCE</scope>
    <source>
        <strain evidence="8">AS06rmzACSIP_7</strain>
    </source>
</reference>
<dbReference type="InterPro" id="IPR011898">
    <property type="entry name" value="PorD_KorD"/>
</dbReference>
<dbReference type="GO" id="GO:0016625">
    <property type="term" value="F:oxidoreductase activity, acting on the aldehyde or oxo group of donors, iron-sulfur protein as acceptor"/>
    <property type="evidence" value="ECO:0007669"/>
    <property type="project" value="InterPro"/>
</dbReference>
<feature type="domain" description="4Fe-4S ferredoxin-type" evidence="7">
    <location>
        <begin position="66"/>
        <end position="95"/>
    </location>
</feature>
<name>A0A971M4F5_9BACT</name>
<dbReference type="GO" id="GO:0051539">
    <property type="term" value="F:4 iron, 4 sulfur cluster binding"/>
    <property type="evidence" value="ECO:0007669"/>
    <property type="project" value="UniProtKB-KW"/>
</dbReference>
<dbReference type="PANTHER" id="PTHR43724:SF1">
    <property type="entry name" value="PYRUVATE SYNTHASE SUBUNIT PORD"/>
    <property type="match status" value="1"/>
</dbReference>
<feature type="domain" description="4Fe-4S ferredoxin-type" evidence="7">
    <location>
        <begin position="36"/>
        <end position="65"/>
    </location>
</feature>
<evidence type="ECO:0000256" key="5">
    <source>
        <dbReference type="ARBA" id="ARBA00023004"/>
    </source>
</evidence>
<dbReference type="Pfam" id="PF14697">
    <property type="entry name" value="Fer4_21"/>
    <property type="match status" value="1"/>
</dbReference>
<evidence type="ECO:0000256" key="4">
    <source>
        <dbReference type="ARBA" id="ARBA00022737"/>
    </source>
</evidence>
<protein>
    <submittedName>
        <fullName evidence="8">4Fe-4S binding protein</fullName>
    </submittedName>
</protein>
<dbReference type="GO" id="GO:0046872">
    <property type="term" value="F:metal ion binding"/>
    <property type="evidence" value="ECO:0007669"/>
    <property type="project" value="UniProtKB-KW"/>
</dbReference>
<sequence>MAKPMEQYKWHELNVGCVIEEVGNASEYKTGDWRSQKPVVNQDKCIKCGLCWLFCPDAAIEQTEDGRYRWNLDYCKGCGICATECKPGAIKMVEEER</sequence>
<dbReference type="NCBIfam" id="TIGR02179">
    <property type="entry name" value="PorD_KorD"/>
    <property type="match status" value="1"/>
</dbReference>
<dbReference type="PANTHER" id="PTHR43724">
    <property type="entry name" value="PYRUVATE SYNTHASE SUBUNIT PORD"/>
    <property type="match status" value="1"/>
</dbReference>
<dbReference type="SUPFAM" id="SSF54862">
    <property type="entry name" value="4Fe-4S ferredoxins"/>
    <property type="match status" value="1"/>
</dbReference>
<evidence type="ECO:0000256" key="1">
    <source>
        <dbReference type="ARBA" id="ARBA00001966"/>
    </source>
</evidence>
<evidence type="ECO:0000256" key="2">
    <source>
        <dbReference type="ARBA" id="ARBA00022485"/>
    </source>
</evidence>
<dbReference type="AlphaFoldDB" id="A0A971M4F5"/>
<dbReference type="PROSITE" id="PS51379">
    <property type="entry name" value="4FE4S_FER_2"/>
    <property type="match status" value="2"/>
</dbReference>
<evidence type="ECO:0000256" key="6">
    <source>
        <dbReference type="ARBA" id="ARBA00023014"/>
    </source>
</evidence>
<dbReference type="EMBL" id="JAAYEE010000177">
    <property type="protein sequence ID" value="NLW35832.1"/>
    <property type="molecule type" value="Genomic_DNA"/>
</dbReference>
<gene>
    <name evidence="8" type="ORF">GXY80_10175</name>
</gene>
<accession>A0A971M4F5</accession>
<organism evidence="8 9">
    <name type="scientific">Syntrophorhabdus aromaticivorans</name>
    <dbReference type="NCBI Taxonomy" id="328301"/>
    <lineage>
        <taxon>Bacteria</taxon>
        <taxon>Pseudomonadati</taxon>
        <taxon>Thermodesulfobacteriota</taxon>
        <taxon>Syntrophorhabdia</taxon>
        <taxon>Syntrophorhabdales</taxon>
        <taxon>Syntrophorhabdaceae</taxon>
        <taxon>Syntrophorhabdus</taxon>
    </lineage>
</organism>
<keyword evidence="4" id="KW-0677">Repeat</keyword>
<keyword evidence="3" id="KW-0479">Metal-binding</keyword>
<dbReference type="Gene3D" id="3.30.70.20">
    <property type="match status" value="2"/>
</dbReference>
<evidence type="ECO:0000259" key="7">
    <source>
        <dbReference type="PROSITE" id="PS51379"/>
    </source>
</evidence>
<proteinExistence type="predicted"/>
<dbReference type="Proteomes" id="UP000777265">
    <property type="component" value="Unassembled WGS sequence"/>
</dbReference>
<evidence type="ECO:0000256" key="3">
    <source>
        <dbReference type="ARBA" id="ARBA00022723"/>
    </source>
</evidence>
<keyword evidence="2" id="KW-0004">4Fe-4S</keyword>
<keyword evidence="6" id="KW-0411">Iron-sulfur</keyword>
<evidence type="ECO:0000313" key="9">
    <source>
        <dbReference type="Proteomes" id="UP000777265"/>
    </source>
</evidence>
<dbReference type="InterPro" id="IPR017896">
    <property type="entry name" value="4Fe4S_Fe-S-bd"/>
</dbReference>
<reference evidence="8" key="2">
    <citation type="submission" date="2020-01" db="EMBL/GenBank/DDBJ databases">
        <authorList>
            <person name="Campanaro S."/>
        </authorList>
    </citation>
    <scope>NUCLEOTIDE SEQUENCE</scope>
    <source>
        <strain evidence="8">AS06rmzACSIP_7</strain>
    </source>
</reference>
<comment type="caution">
    <text evidence="8">The sequence shown here is derived from an EMBL/GenBank/DDBJ whole genome shotgun (WGS) entry which is preliminary data.</text>
</comment>